<gene>
    <name evidence="2" type="ORF">VCUG_02679</name>
</gene>
<dbReference type="GeneID" id="19880537"/>
<feature type="region of interest" description="Disordered" evidence="1">
    <location>
        <begin position="249"/>
        <end position="276"/>
    </location>
</feature>
<evidence type="ECO:0000313" key="3">
    <source>
        <dbReference type="Proteomes" id="UP000011081"/>
    </source>
</evidence>
<feature type="compositionally biased region" description="Polar residues" evidence="1">
    <location>
        <begin position="1"/>
        <end position="11"/>
    </location>
</feature>
<dbReference type="HOGENOM" id="CLU_833022_0_0_1"/>
<sequence length="334" mass="38268">RTNVKATSKLTQDVHNEAKEPSNTNNRTDLDDICLENIRLILWDDHSYQKGNSRTSQPTCQSINADKARISDLVNICTNALRYEDDESMQKEEILSKIKGDMEDSLLFCLYLDGPIHAIYDICGNIQNEINEHCKCCVSHTNSTEVDHKTNELFFVSLCHAMKLFDELVNALCDKFVHGLIINLSNLSKQYNDEPRKQRNYINDVIFDILNFHRKFCRYLRKNSYGVLKRSRAILITSEADKQDHLNSTNVAQDPAHDNAINFEKPGSSSDTAESDKVSKLLDQLKKSLIRTKRVMDKEDDGLTNKLVSELDCVVSWIEESLKCGFHNMTDLTR</sequence>
<feature type="region of interest" description="Disordered" evidence="1">
    <location>
        <begin position="1"/>
        <end position="26"/>
    </location>
</feature>
<keyword evidence="3" id="KW-1185">Reference proteome</keyword>
<dbReference type="OMA" id="RDENEFC"/>
<name>L2GRB8_VAVCU</name>
<dbReference type="RefSeq" id="XP_008075687.1">
    <property type="nucleotide sequence ID" value="XM_008077496.1"/>
</dbReference>
<organism evidence="2 3">
    <name type="scientific">Vavraia culicis (isolate floridensis)</name>
    <name type="common">Microsporidian parasite</name>
    <dbReference type="NCBI Taxonomy" id="948595"/>
    <lineage>
        <taxon>Eukaryota</taxon>
        <taxon>Fungi</taxon>
        <taxon>Fungi incertae sedis</taxon>
        <taxon>Microsporidia</taxon>
        <taxon>Pleistophoridae</taxon>
        <taxon>Vavraia</taxon>
    </lineage>
</organism>
<accession>L2GRB8</accession>
<dbReference type="VEuPathDB" id="MicrosporidiaDB:VCUG_02679"/>
<dbReference type="EMBL" id="GL877534">
    <property type="protein sequence ID" value="ELA45833.1"/>
    <property type="molecule type" value="Genomic_DNA"/>
</dbReference>
<feature type="non-terminal residue" evidence="2">
    <location>
        <position position="1"/>
    </location>
</feature>
<reference evidence="3" key="1">
    <citation type="submission" date="2011-03" db="EMBL/GenBank/DDBJ databases">
        <title>The genome sequence of Vavraia culicis strain floridensis.</title>
        <authorList>
            <consortium name="The Broad Institute Genome Sequencing Platform"/>
            <person name="Cuomo C."/>
            <person name="Becnel J."/>
            <person name="Sanscrainte N."/>
            <person name="Young S.K."/>
            <person name="Zeng Q."/>
            <person name="Gargeya S."/>
            <person name="Fitzgerald M."/>
            <person name="Haas B."/>
            <person name="Abouelleil A."/>
            <person name="Alvarado L."/>
            <person name="Arachchi H.M."/>
            <person name="Berlin A."/>
            <person name="Chapman S.B."/>
            <person name="Gearin G."/>
            <person name="Goldberg J."/>
            <person name="Griggs A."/>
            <person name="Gujja S."/>
            <person name="Hansen M."/>
            <person name="Heiman D."/>
            <person name="Howarth C."/>
            <person name="Larimer J."/>
            <person name="Lui A."/>
            <person name="MacDonald P.J.P."/>
            <person name="McCowen C."/>
            <person name="Montmayeur A."/>
            <person name="Murphy C."/>
            <person name="Neiman D."/>
            <person name="Pearson M."/>
            <person name="Priest M."/>
            <person name="Roberts A."/>
            <person name="Saif S."/>
            <person name="Shea T."/>
            <person name="Sisk P."/>
            <person name="Stolte C."/>
            <person name="Sykes S."/>
            <person name="Wortman J."/>
            <person name="Nusbaum C."/>
            <person name="Birren B."/>
        </authorList>
    </citation>
    <scope>NUCLEOTIDE SEQUENCE [LARGE SCALE GENOMIC DNA]</scope>
    <source>
        <strain evidence="3">floridensis</strain>
    </source>
</reference>
<evidence type="ECO:0000313" key="2">
    <source>
        <dbReference type="EMBL" id="ELA45833.1"/>
    </source>
</evidence>
<dbReference type="AlphaFoldDB" id="L2GRB8"/>
<proteinExistence type="predicted"/>
<dbReference type="InParanoid" id="L2GRB8"/>
<dbReference type="Proteomes" id="UP000011081">
    <property type="component" value="Unassembled WGS sequence"/>
</dbReference>
<evidence type="ECO:0000256" key="1">
    <source>
        <dbReference type="SAM" id="MobiDB-lite"/>
    </source>
</evidence>
<protein>
    <submittedName>
        <fullName evidence="2">Uncharacterized protein</fullName>
    </submittedName>
</protein>